<name>A0A136JGQ3_9PEZI</name>
<feature type="signal peptide" evidence="3">
    <location>
        <begin position="1"/>
        <end position="21"/>
    </location>
</feature>
<keyword evidence="5" id="KW-1185">Reference proteome</keyword>
<feature type="compositionally biased region" description="Polar residues" evidence="1">
    <location>
        <begin position="387"/>
        <end position="409"/>
    </location>
</feature>
<keyword evidence="3" id="KW-0732">Signal</keyword>
<feature type="region of interest" description="Disordered" evidence="1">
    <location>
        <begin position="209"/>
        <end position="235"/>
    </location>
</feature>
<evidence type="ECO:0000256" key="2">
    <source>
        <dbReference type="SAM" id="Phobius"/>
    </source>
</evidence>
<feature type="compositionally biased region" description="Low complexity" evidence="1">
    <location>
        <begin position="313"/>
        <end position="325"/>
    </location>
</feature>
<evidence type="ECO:0008006" key="6">
    <source>
        <dbReference type="Google" id="ProtNLM"/>
    </source>
</evidence>
<evidence type="ECO:0000313" key="4">
    <source>
        <dbReference type="EMBL" id="KXJ96296.1"/>
    </source>
</evidence>
<keyword evidence="2" id="KW-1133">Transmembrane helix</keyword>
<sequence length="437" mass="45163">MVSFALASVAAAAVFGSGVEAVVAELRLARRTADVVVPAAQPKITARAELPIYMRQVASSTKFSGTLLLAPDSVCGYISGDPARAWTCNTGDKCAFATEAGGWAACCKGLACSASQRGCVASADYSTKCDAACKSDTMTRKCTSTDYPYCGTLTFFNGIQDYQCLNNNRTTFLPVSTTYTGQETFPNGATEYLMTTVVVQAQTTFTQRSSSSIVSDPVTSPTGPASTSPVPAPAPAGNSTPIGPIVGGVVGGVALIALIAFGIWFMKSREKKKKAAAAESQGMMAQTTGAGGPGGPGAPMQSPYSTGAGGYGYPQQQTTQYTGTTHDGSQPMGGAYYQDPSKQGFQQNVAPTPDSHRQSYQQGPVPAAWAQHTGGSSGYGPQPSQPTHTGGSADQQYVQHSGPQHTGPQPTYHEASGVPVGANDPNPNHRGQLHELS</sequence>
<feature type="chain" id="PRO_5007293753" description="Mid2 domain-containing protein" evidence="3">
    <location>
        <begin position="22"/>
        <end position="437"/>
    </location>
</feature>
<dbReference type="Proteomes" id="UP000070501">
    <property type="component" value="Unassembled WGS sequence"/>
</dbReference>
<dbReference type="InParanoid" id="A0A136JGQ3"/>
<feature type="region of interest" description="Disordered" evidence="1">
    <location>
        <begin position="285"/>
        <end position="437"/>
    </location>
</feature>
<gene>
    <name evidence="4" type="ORF">Micbo1qcDRAFT_170142</name>
</gene>
<evidence type="ECO:0000256" key="1">
    <source>
        <dbReference type="SAM" id="MobiDB-lite"/>
    </source>
</evidence>
<protein>
    <recommendedName>
        <fullName evidence="6">Mid2 domain-containing protein</fullName>
    </recommendedName>
</protein>
<keyword evidence="2" id="KW-0472">Membrane</keyword>
<accession>A0A136JGQ3</accession>
<reference evidence="5" key="1">
    <citation type="submission" date="2016-02" db="EMBL/GenBank/DDBJ databases">
        <title>Draft genome sequence of Microdochium bolleyi, a fungal endophyte of beachgrass.</title>
        <authorList>
            <consortium name="DOE Joint Genome Institute"/>
            <person name="David A.S."/>
            <person name="May G."/>
            <person name="Haridas S."/>
            <person name="Lim J."/>
            <person name="Wang M."/>
            <person name="Labutti K."/>
            <person name="Lipzen A."/>
            <person name="Barry K."/>
            <person name="Grigoriev I.V."/>
        </authorList>
    </citation>
    <scope>NUCLEOTIDE SEQUENCE [LARGE SCALE GENOMIC DNA]</scope>
    <source>
        <strain evidence="5">J235TASD1</strain>
    </source>
</reference>
<feature type="compositionally biased region" description="Polar residues" evidence="1">
    <location>
        <begin position="340"/>
        <end position="350"/>
    </location>
</feature>
<keyword evidence="2" id="KW-0812">Transmembrane</keyword>
<dbReference type="AlphaFoldDB" id="A0A136JGQ3"/>
<organism evidence="4 5">
    <name type="scientific">Microdochium bolleyi</name>
    <dbReference type="NCBI Taxonomy" id="196109"/>
    <lineage>
        <taxon>Eukaryota</taxon>
        <taxon>Fungi</taxon>
        <taxon>Dikarya</taxon>
        <taxon>Ascomycota</taxon>
        <taxon>Pezizomycotina</taxon>
        <taxon>Sordariomycetes</taxon>
        <taxon>Xylariomycetidae</taxon>
        <taxon>Xylariales</taxon>
        <taxon>Microdochiaceae</taxon>
        <taxon>Microdochium</taxon>
    </lineage>
</organism>
<feature type="transmembrane region" description="Helical" evidence="2">
    <location>
        <begin position="245"/>
        <end position="265"/>
    </location>
</feature>
<evidence type="ECO:0000256" key="3">
    <source>
        <dbReference type="SAM" id="SignalP"/>
    </source>
</evidence>
<dbReference type="OrthoDB" id="5347452at2759"/>
<proteinExistence type="predicted"/>
<dbReference type="STRING" id="196109.A0A136JGQ3"/>
<dbReference type="EMBL" id="KQ964245">
    <property type="protein sequence ID" value="KXJ96296.1"/>
    <property type="molecule type" value="Genomic_DNA"/>
</dbReference>
<evidence type="ECO:0000313" key="5">
    <source>
        <dbReference type="Proteomes" id="UP000070501"/>
    </source>
</evidence>